<evidence type="ECO:0000313" key="1">
    <source>
        <dbReference type="EMBL" id="RUS26191.1"/>
    </source>
</evidence>
<organism evidence="1 2">
    <name type="scientific">Jimgerdemannia flammicorona</name>
    <dbReference type="NCBI Taxonomy" id="994334"/>
    <lineage>
        <taxon>Eukaryota</taxon>
        <taxon>Fungi</taxon>
        <taxon>Fungi incertae sedis</taxon>
        <taxon>Mucoromycota</taxon>
        <taxon>Mucoromycotina</taxon>
        <taxon>Endogonomycetes</taxon>
        <taxon>Endogonales</taxon>
        <taxon>Endogonaceae</taxon>
        <taxon>Jimgerdemannia</taxon>
    </lineage>
</organism>
<keyword evidence="2" id="KW-1185">Reference proteome</keyword>
<reference evidence="1 2" key="1">
    <citation type="journal article" date="2018" name="New Phytol.">
        <title>Phylogenomics of Endogonaceae and evolution of mycorrhizas within Mucoromycota.</title>
        <authorList>
            <person name="Chang Y."/>
            <person name="Desiro A."/>
            <person name="Na H."/>
            <person name="Sandor L."/>
            <person name="Lipzen A."/>
            <person name="Clum A."/>
            <person name="Barry K."/>
            <person name="Grigoriev I.V."/>
            <person name="Martin F.M."/>
            <person name="Stajich J.E."/>
            <person name="Smith M.E."/>
            <person name="Bonito G."/>
            <person name="Spatafora J.W."/>
        </authorList>
    </citation>
    <scope>NUCLEOTIDE SEQUENCE [LARGE SCALE GENOMIC DNA]</scope>
    <source>
        <strain evidence="1 2">AD002</strain>
    </source>
</reference>
<sequence length="249" mass="26796">MPKPIIEVQRCGQGGRRNAHENGVGDDGAPRILHLGDSFILELGVIVIRFFNPPEEHRPNDTSSAPHECDPAIIQVPLIILRGLTHEHEPLGIGDDLSGVEGLSELTTGKYGLTYESDRNAAVEGVDSGPFACSLLSGGVADAFDEWLAVLVLEAEDVASYFDQVRVKVTLVPGFEDFRHLFVREVETGFHNVVGLGDELHVTILNAVVHHLDVVARASLANPVAARFAIHSGGGSLEYGFDVLPVEVV</sequence>
<gene>
    <name evidence="1" type="ORF">BC938DRAFT_471104</name>
</gene>
<proteinExistence type="predicted"/>
<dbReference type="EMBL" id="RBNJ01011021">
    <property type="protein sequence ID" value="RUS26191.1"/>
    <property type="molecule type" value="Genomic_DNA"/>
</dbReference>
<evidence type="ECO:0000313" key="2">
    <source>
        <dbReference type="Proteomes" id="UP000274822"/>
    </source>
</evidence>
<dbReference type="Proteomes" id="UP000274822">
    <property type="component" value="Unassembled WGS sequence"/>
</dbReference>
<accession>A0A433Q8W2</accession>
<name>A0A433Q8W2_9FUNG</name>
<protein>
    <submittedName>
        <fullName evidence="1">Uncharacterized protein</fullName>
    </submittedName>
</protein>
<comment type="caution">
    <text evidence="1">The sequence shown here is derived from an EMBL/GenBank/DDBJ whole genome shotgun (WGS) entry which is preliminary data.</text>
</comment>
<dbReference type="AlphaFoldDB" id="A0A433Q8W2"/>